<dbReference type="Proteomes" id="UP000231057">
    <property type="component" value="Chromosome"/>
</dbReference>
<keyword evidence="5" id="KW-1185">Reference proteome</keyword>
<evidence type="ECO:0000313" key="5">
    <source>
        <dbReference type="Proteomes" id="UP000231057"/>
    </source>
</evidence>
<feature type="domain" description="Sulfotransferase" evidence="3">
    <location>
        <begin position="19"/>
        <end position="223"/>
    </location>
</feature>
<proteinExistence type="predicted"/>
<gene>
    <name evidence="4" type="ORF">BRW62_07880</name>
</gene>
<dbReference type="EMBL" id="CP018092">
    <property type="protein sequence ID" value="ATS19565.1"/>
    <property type="molecule type" value="Genomic_DNA"/>
</dbReference>
<dbReference type="PANTHER" id="PTHR10605:SF56">
    <property type="entry name" value="BIFUNCTIONAL HEPARAN SULFATE N-DEACETYLASE_N-SULFOTRANSFERASE"/>
    <property type="match status" value="1"/>
</dbReference>
<evidence type="ECO:0000313" key="4">
    <source>
        <dbReference type="EMBL" id="ATS19565.1"/>
    </source>
</evidence>
<dbReference type="InterPro" id="IPR027417">
    <property type="entry name" value="P-loop_NTPase"/>
</dbReference>
<sequence>MPDLVHQYQKNTWAQRSLPHFIILGAQKAGTTSLHDYLSQHPQLVPSLKKEVHFFDGGTHPSIDTFEKGLPWYRAHFPLERDLQDGKQTFESSPLYLFHPRVPQRIAEVLPNVKMIVLLRNPSKRAISHYFHEKRKGREPLGMYEAFTSEERRLAPLIENANYNSHGFIHHSYKCRGLYQQQLERYFQLFTKEQLLILSSEHFFSATAACLRTVFEFIGVDPEYQVTNLQPKNVANNRTVVPPLVDDYLDEFFKPHNERLYQLLGQDFGW</sequence>
<protein>
    <submittedName>
        <fullName evidence="4">Sulfotransferase</fullName>
    </submittedName>
</protein>
<evidence type="ECO:0000256" key="2">
    <source>
        <dbReference type="ARBA" id="ARBA00023180"/>
    </source>
</evidence>
<dbReference type="GO" id="GO:0008146">
    <property type="term" value="F:sulfotransferase activity"/>
    <property type="evidence" value="ECO:0007669"/>
    <property type="project" value="InterPro"/>
</dbReference>
<reference evidence="5" key="2">
    <citation type="journal article" date="2022" name="Front. Microbiol.">
        <title>Comparative Genomic Analysis Revealed Distinct Molecular Components and Organization of CO2-Concentrating Mechanism in Thermophilic Cyanobacteria.</title>
        <authorList>
            <person name="Tang J."/>
            <person name="Zhou H."/>
            <person name="Yao D."/>
            <person name="Riaz S."/>
            <person name="You D."/>
            <person name="Klepacz-Smolka A."/>
            <person name="Daroch M."/>
        </authorList>
    </citation>
    <scope>NUCLEOTIDE SEQUENCE [LARGE SCALE GENOMIC DNA]</scope>
    <source>
        <strain evidence="5">PCC 6715</strain>
    </source>
</reference>
<keyword evidence="2" id="KW-0325">Glycoprotein</keyword>
<accession>A0A2D2Q508</accession>
<dbReference type="SUPFAM" id="SSF52540">
    <property type="entry name" value="P-loop containing nucleoside triphosphate hydrolases"/>
    <property type="match status" value="1"/>
</dbReference>
<dbReference type="Gene3D" id="3.40.50.300">
    <property type="entry name" value="P-loop containing nucleotide triphosphate hydrolases"/>
    <property type="match status" value="1"/>
</dbReference>
<name>A0A2D2Q508_PARLV</name>
<keyword evidence="1 4" id="KW-0808">Transferase</keyword>
<dbReference type="PANTHER" id="PTHR10605">
    <property type="entry name" value="HEPARAN SULFATE SULFOTRANSFERASE"/>
    <property type="match status" value="1"/>
</dbReference>
<organism evidence="4 5">
    <name type="scientific">Parathermosynechococcus lividus PCC 6715</name>
    <dbReference type="NCBI Taxonomy" id="1917166"/>
    <lineage>
        <taxon>Bacteria</taxon>
        <taxon>Bacillati</taxon>
        <taxon>Cyanobacteriota</taxon>
        <taxon>Cyanophyceae</taxon>
        <taxon>Acaryochloridales</taxon>
        <taxon>Thermosynechococcaceae</taxon>
        <taxon>Parathermosynechococcus</taxon>
    </lineage>
</organism>
<reference evidence="4 5" key="1">
    <citation type="submission" date="2016-11" db="EMBL/GenBank/DDBJ databases">
        <title>Complete genome sequence of thermophilic cyanobacteria strain Synechococcus sp. PCC6715.</title>
        <authorList>
            <person name="Tang J."/>
            <person name="Daroch M."/>
            <person name="Liang Y."/>
            <person name="Jiang D."/>
            <person name="Shah M."/>
        </authorList>
    </citation>
    <scope>NUCLEOTIDE SEQUENCE [LARGE SCALE GENOMIC DNA]</scope>
    <source>
        <strain evidence="4 5">PCC 6715</strain>
    </source>
</reference>
<dbReference type="Pfam" id="PF00685">
    <property type="entry name" value="Sulfotransfer_1"/>
    <property type="match status" value="1"/>
</dbReference>
<evidence type="ECO:0000259" key="3">
    <source>
        <dbReference type="Pfam" id="PF00685"/>
    </source>
</evidence>
<dbReference type="InterPro" id="IPR000863">
    <property type="entry name" value="Sulfotransferase_dom"/>
</dbReference>
<dbReference type="KEGG" id="slw:BRW62_07880"/>
<evidence type="ECO:0000256" key="1">
    <source>
        <dbReference type="ARBA" id="ARBA00022679"/>
    </source>
</evidence>
<dbReference type="InterPro" id="IPR037359">
    <property type="entry name" value="NST/OST"/>
</dbReference>
<dbReference type="AlphaFoldDB" id="A0A2D2Q508"/>